<dbReference type="InterPro" id="IPR017871">
    <property type="entry name" value="ABC_transporter-like_CS"/>
</dbReference>
<organism evidence="6 7">
    <name type="scientific">Peribacillus faecalis</name>
    <dbReference type="NCBI Taxonomy" id="2772559"/>
    <lineage>
        <taxon>Bacteria</taxon>
        <taxon>Bacillati</taxon>
        <taxon>Bacillota</taxon>
        <taxon>Bacilli</taxon>
        <taxon>Bacillales</taxon>
        <taxon>Bacillaceae</taxon>
        <taxon>Peribacillus</taxon>
    </lineage>
</organism>
<dbReference type="InterPro" id="IPR003439">
    <property type="entry name" value="ABC_transporter-like_ATP-bd"/>
</dbReference>
<comment type="caution">
    <text evidence="6">The sequence shown here is derived from an EMBL/GenBank/DDBJ whole genome shotgun (WGS) entry which is preliminary data.</text>
</comment>
<accession>A0A927CV75</accession>
<proteinExistence type="inferred from homology"/>
<gene>
    <name evidence="6" type="ORF">IEO70_08590</name>
</gene>
<keyword evidence="7" id="KW-1185">Reference proteome</keyword>
<dbReference type="Pfam" id="PF00005">
    <property type="entry name" value="ABC_tran"/>
    <property type="match status" value="1"/>
</dbReference>
<sequence>MEAVLAETKNLTKKFGEQIAVNKVCLHLKKGRTYGLIGRNGSGKTTIMKMILGLTKKTDGEITLFGQSMDSYRKDIYSKIGSLIESPGFYPNMTGTENLEYFARLRGEIQHDAIEKSLFIAGLPYKDDKKFSGYSVGMKQRLGIANAIVHNPEFLILDEPTNGLDPIGIAEVRTLIKRLRDDHNTTILISSHQLSEMEQLVDDIGIIHNGELIEECTYADLIKRESAAVYIHVSNPERAVQILQKQCSITNLASEGQHIIKIIDEIEDTSIINRELMKSGIDVFEIYVKRSSLEDYFKQITGGESLD</sequence>
<keyword evidence="3" id="KW-0547">Nucleotide-binding</keyword>
<keyword evidence="2" id="KW-0813">Transport</keyword>
<dbReference type="SUPFAM" id="SSF52540">
    <property type="entry name" value="P-loop containing nucleoside triphosphate hydrolases"/>
    <property type="match status" value="1"/>
</dbReference>
<evidence type="ECO:0000256" key="3">
    <source>
        <dbReference type="ARBA" id="ARBA00022741"/>
    </source>
</evidence>
<dbReference type="Proteomes" id="UP000602076">
    <property type="component" value="Unassembled WGS sequence"/>
</dbReference>
<dbReference type="CDD" id="cd03268">
    <property type="entry name" value="ABC_BcrA_bacitracin_resist"/>
    <property type="match status" value="1"/>
</dbReference>
<evidence type="ECO:0000256" key="4">
    <source>
        <dbReference type="ARBA" id="ARBA00022840"/>
    </source>
</evidence>
<dbReference type="GO" id="GO:0005524">
    <property type="term" value="F:ATP binding"/>
    <property type="evidence" value="ECO:0007669"/>
    <property type="project" value="UniProtKB-KW"/>
</dbReference>
<reference evidence="6" key="1">
    <citation type="submission" date="2020-09" db="EMBL/GenBank/DDBJ databases">
        <title>Bacillus faecalis sp. nov., a moderately halophilic bacterium isolated from cow faeces.</title>
        <authorList>
            <person name="Jiang L."/>
            <person name="Lee J."/>
        </authorList>
    </citation>
    <scope>NUCLEOTIDE SEQUENCE</scope>
    <source>
        <strain evidence="6">AGMB 02131</strain>
    </source>
</reference>
<dbReference type="Gene3D" id="3.40.50.300">
    <property type="entry name" value="P-loop containing nucleotide triphosphate hydrolases"/>
    <property type="match status" value="1"/>
</dbReference>
<evidence type="ECO:0000259" key="5">
    <source>
        <dbReference type="PROSITE" id="PS50893"/>
    </source>
</evidence>
<evidence type="ECO:0000313" key="6">
    <source>
        <dbReference type="EMBL" id="MBD3108422.1"/>
    </source>
</evidence>
<dbReference type="GO" id="GO:0016887">
    <property type="term" value="F:ATP hydrolysis activity"/>
    <property type="evidence" value="ECO:0007669"/>
    <property type="project" value="InterPro"/>
</dbReference>
<protein>
    <submittedName>
        <fullName evidence="6">ABC transporter ATP-binding protein</fullName>
    </submittedName>
</protein>
<dbReference type="SMART" id="SM00382">
    <property type="entry name" value="AAA"/>
    <property type="match status" value="1"/>
</dbReference>
<comment type="similarity">
    <text evidence="1">Belongs to the ABC transporter superfamily.</text>
</comment>
<dbReference type="AlphaFoldDB" id="A0A927CV75"/>
<name>A0A927CV75_9BACI</name>
<evidence type="ECO:0000313" key="7">
    <source>
        <dbReference type="Proteomes" id="UP000602076"/>
    </source>
</evidence>
<evidence type="ECO:0000256" key="2">
    <source>
        <dbReference type="ARBA" id="ARBA00022448"/>
    </source>
</evidence>
<dbReference type="RefSeq" id="WP_190997966.1">
    <property type="nucleotide sequence ID" value="NZ_JACXSI010000018.1"/>
</dbReference>
<keyword evidence="4 6" id="KW-0067">ATP-binding</keyword>
<dbReference type="EMBL" id="JACXSI010000018">
    <property type="protein sequence ID" value="MBD3108422.1"/>
    <property type="molecule type" value="Genomic_DNA"/>
</dbReference>
<dbReference type="PANTHER" id="PTHR43335:SF8">
    <property type="entry name" value="ABC TRANSPORTER, ATP-BINDING PROTEIN"/>
    <property type="match status" value="1"/>
</dbReference>
<feature type="domain" description="ABC transporter" evidence="5">
    <location>
        <begin position="6"/>
        <end position="234"/>
    </location>
</feature>
<dbReference type="PROSITE" id="PS00211">
    <property type="entry name" value="ABC_TRANSPORTER_1"/>
    <property type="match status" value="1"/>
</dbReference>
<dbReference type="PROSITE" id="PS50893">
    <property type="entry name" value="ABC_TRANSPORTER_2"/>
    <property type="match status" value="1"/>
</dbReference>
<dbReference type="InterPro" id="IPR027417">
    <property type="entry name" value="P-loop_NTPase"/>
</dbReference>
<dbReference type="InterPro" id="IPR003593">
    <property type="entry name" value="AAA+_ATPase"/>
</dbReference>
<evidence type="ECO:0000256" key="1">
    <source>
        <dbReference type="ARBA" id="ARBA00005417"/>
    </source>
</evidence>
<dbReference type="PANTHER" id="PTHR43335">
    <property type="entry name" value="ABC TRANSPORTER, ATP-BINDING PROTEIN"/>
    <property type="match status" value="1"/>
</dbReference>